<feature type="region of interest" description="Disordered" evidence="1">
    <location>
        <begin position="1"/>
        <end position="98"/>
    </location>
</feature>
<dbReference type="AlphaFoldDB" id="A0A540NEL2"/>
<feature type="compositionally biased region" description="Basic and acidic residues" evidence="1">
    <location>
        <begin position="55"/>
        <end position="70"/>
    </location>
</feature>
<gene>
    <name evidence="2" type="ORF">C1H46_004977</name>
</gene>
<evidence type="ECO:0000256" key="1">
    <source>
        <dbReference type="SAM" id="MobiDB-lite"/>
    </source>
</evidence>
<dbReference type="Proteomes" id="UP000315295">
    <property type="component" value="Unassembled WGS sequence"/>
</dbReference>
<protein>
    <submittedName>
        <fullName evidence="2">Uncharacterized protein</fullName>
    </submittedName>
</protein>
<comment type="caution">
    <text evidence="2">The sequence shown here is derived from an EMBL/GenBank/DDBJ whole genome shotgun (WGS) entry which is preliminary data.</text>
</comment>
<keyword evidence="3" id="KW-1185">Reference proteome</keyword>
<accession>A0A540NEL2</accession>
<sequence length="98" mass="10983">MDPQSKLKQTLERKPDKKKPPSSFLPPLLPGHRTLTITNQHPQQTHGISPTKTPKVKEKKTPTSSKEYHKIAATNRRKSLGEDKPQATVPTKANKEVV</sequence>
<evidence type="ECO:0000313" key="3">
    <source>
        <dbReference type="Proteomes" id="UP000315295"/>
    </source>
</evidence>
<feature type="compositionally biased region" description="Basic and acidic residues" evidence="1">
    <location>
        <begin position="9"/>
        <end position="19"/>
    </location>
</feature>
<dbReference type="EMBL" id="VIEB01000057">
    <property type="protein sequence ID" value="TQE09484.1"/>
    <property type="molecule type" value="Genomic_DNA"/>
</dbReference>
<proteinExistence type="predicted"/>
<feature type="compositionally biased region" description="Polar residues" evidence="1">
    <location>
        <begin position="35"/>
        <end position="48"/>
    </location>
</feature>
<evidence type="ECO:0000313" key="2">
    <source>
        <dbReference type="EMBL" id="TQE09484.1"/>
    </source>
</evidence>
<reference evidence="2 3" key="1">
    <citation type="journal article" date="2019" name="G3 (Bethesda)">
        <title>Sequencing of a Wild Apple (Malus baccata) Genome Unravels the Differences Between Cultivated and Wild Apple Species Regarding Disease Resistance and Cold Tolerance.</title>
        <authorList>
            <person name="Chen X."/>
        </authorList>
    </citation>
    <scope>NUCLEOTIDE SEQUENCE [LARGE SCALE GENOMIC DNA]</scope>
    <source>
        <strain evidence="3">cv. Shandingzi</strain>
        <tissue evidence="2">Leaves</tissue>
    </source>
</reference>
<organism evidence="2 3">
    <name type="scientific">Malus baccata</name>
    <name type="common">Siberian crab apple</name>
    <name type="synonym">Pyrus baccata</name>
    <dbReference type="NCBI Taxonomy" id="106549"/>
    <lineage>
        <taxon>Eukaryota</taxon>
        <taxon>Viridiplantae</taxon>
        <taxon>Streptophyta</taxon>
        <taxon>Embryophyta</taxon>
        <taxon>Tracheophyta</taxon>
        <taxon>Spermatophyta</taxon>
        <taxon>Magnoliopsida</taxon>
        <taxon>eudicotyledons</taxon>
        <taxon>Gunneridae</taxon>
        <taxon>Pentapetalae</taxon>
        <taxon>rosids</taxon>
        <taxon>fabids</taxon>
        <taxon>Rosales</taxon>
        <taxon>Rosaceae</taxon>
        <taxon>Amygdaloideae</taxon>
        <taxon>Maleae</taxon>
        <taxon>Malus</taxon>
    </lineage>
</organism>
<name>A0A540NEL2_MALBA</name>